<dbReference type="HOGENOM" id="CLU_007061_0_2_1"/>
<name>A0A0C3F0P9_PILCF</name>
<evidence type="ECO:0000313" key="2">
    <source>
        <dbReference type="EMBL" id="KIM73719.1"/>
    </source>
</evidence>
<dbReference type="Pfam" id="PF20231">
    <property type="entry name" value="DUF6589"/>
    <property type="match status" value="1"/>
</dbReference>
<sequence>MTSELLIDSKDDWNDVFLDRDYDRSGEESSEASSDSDYDAAFAGHGMCQSDSEDETEIRPAIELRNTQILKDKWQGRSLLEPVKYVLAVMDGLGINMPIFLDAVCWGDADCIQDAKVCYARSALMNSKELLGILQHWWRPPRSTGSKNKRARGAGPIMENFAVECTQHILDRELEIVMMVISMLSYPRSHHQNRFQKLFAIYLKFRGLSAKGFDTLHALALTMSHKWTGNAVGRISKRSMEEVVELMQHFPWLISHDNVQILFRVFSQRIDNQDSPQFDFKTYLGTDSPVLKAPSPVDQLPSGPENITLQYLLGTINIPEASYADNDRLMEEFFNQIRWTNVSEQMKVAMKKVVAWVGDQLTVDHLRGLFKFRAEDENSFERMDFMILVFGWLHLQMAFANSLHKQYFGSSSGRGLKQAFEVLEWKGLAKVLSKGPFHHNLEEALYHVAEAHLCEDWLVVSGAEDLSELRNHTPEQLQTLAKELVRKHASSQAIDEIDARPTKKHDQQKRQVIQWNRDVLQYIVLDQAIRHGDVGLMEDMLPHLLFRFIGGRNTKYATECLELLQGLHIEWPPEVT</sequence>
<reference evidence="3" key="2">
    <citation type="submission" date="2015-01" db="EMBL/GenBank/DDBJ databases">
        <title>Evolutionary Origins and Diversification of the Mycorrhizal Mutualists.</title>
        <authorList>
            <consortium name="DOE Joint Genome Institute"/>
            <consortium name="Mycorrhizal Genomics Consortium"/>
            <person name="Kohler A."/>
            <person name="Kuo A."/>
            <person name="Nagy L.G."/>
            <person name="Floudas D."/>
            <person name="Copeland A."/>
            <person name="Barry K.W."/>
            <person name="Cichocki N."/>
            <person name="Veneault-Fourrey C."/>
            <person name="LaButti K."/>
            <person name="Lindquist E.A."/>
            <person name="Lipzen A."/>
            <person name="Lundell T."/>
            <person name="Morin E."/>
            <person name="Murat C."/>
            <person name="Riley R."/>
            <person name="Ohm R."/>
            <person name="Sun H."/>
            <person name="Tunlid A."/>
            <person name="Henrissat B."/>
            <person name="Grigoriev I.V."/>
            <person name="Hibbett D.S."/>
            <person name="Martin F."/>
        </authorList>
    </citation>
    <scope>NUCLEOTIDE SEQUENCE [LARGE SCALE GENOMIC DNA]</scope>
    <source>
        <strain evidence="3">F 1598</strain>
    </source>
</reference>
<feature type="domain" description="DUF6589" evidence="1">
    <location>
        <begin position="275"/>
        <end position="575"/>
    </location>
</feature>
<dbReference type="AlphaFoldDB" id="A0A0C3F0P9"/>
<dbReference type="InParanoid" id="A0A0C3F0P9"/>
<organism evidence="2 3">
    <name type="scientific">Piloderma croceum (strain F 1598)</name>
    <dbReference type="NCBI Taxonomy" id="765440"/>
    <lineage>
        <taxon>Eukaryota</taxon>
        <taxon>Fungi</taxon>
        <taxon>Dikarya</taxon>
        <taxon>Basidiomycota</taxon>
        <taxon>Agaricomycotina</taxon>
        <taxon>Agaricomycetes</taxon>
        <taxon>Agaricomycetidae</taxon>
        <taxon>Atheliales</taxon>
        <taxon>Atheliaceae</taxon>
        <taxon>Piloderma</taxon>
    </lineage>
</organism>
<dbReference type="OrthoDB" id="3251235at2759"/>
<accession>A0A0C3F0P9</accession>
<reference evidence="2 3" key="1">
    <citation type="submission" date="2014-04" db="EMBL/GenBank/DDBJ databases">
        <authorList>
            <consortium name="DOE Joint Genome Institute"/>
            <person name="Kuo A."/>
            <person name="Tarkka M."/>
            <person name="Buscot F."/>
            <person name="Kohler A."/>
            <person name="Nagy L.G."/>
            <person name="Floudas D."/>
            <person name="Copeland A."/>
            <person name="Barry K.W."/>
            <person name="Cichocki N."/>
            <person name="Veneault-Fourrey C."/>
            <person name="LaButti K."/>
            <person name="Lindquist E.A."/>
            <person name="Lipzen A."/>
            <person name="Lundell T."/>
            <person name="Morin E."/>
            <person name="Murat C."/>
            <person name="Sun H."/>
            <person name="Tunlid A."/>
            <person name="Henrissat B."/>
            <person name="Grigoriev I.V."/>
            <person name="Hibbett D.S."/>
            <person name="Martin F."/>
            <person name="Nordberg H.P."/>
            <person name="Cantor M.N."/>
            <person name="Hua S.X."/>
        </authorList>
    </citation>
    <scope>NUCLEOTIDE SEQUENCE [LARGE SCALE GENOMIC DNA]</scope>
    <source>
        <strain evidence="2 3">F 1598</strain>
    </source>
</reference>
<evidence type="ECO:0000313" key="3">
    <source>
        <dbReference type="Proteomes" id="UP000054166"/>
    </source>
</evidence>
<proteinExistence type="predicted"/>
<dbReference type="Proteomes" id="UP000054166">
    <property type="component" value="Unassembled WGS sequence"/>
</dbReference>
<evidence type="ECO:0000259" key="1">
    <source>
        <dbReference type="Pfam" id="PF20231"/>
    </source>
</evidence>
<dbReference type="InterPro" id="IPR046496">
    <property type="entry name" value="DUF6589"/>
</dbReference>
<protein>
    <recommendedName>
        <fullName evidence="1">DUF6589 domain-containing protein</fullName>
    </recommendedName>
</protein>
<dbReference type="STRING" id="765440.A0A0C3F0P9"/>
<gene>
    <name evidence="2" type="ORF">PILCRDRAFT_92920</name>
</gene>
<keyword evidence="3" id="KW-1185">Reference proteome</keyword>
<dbReference type="EMBL" id="KN833075">
    <property type="protein sequence ID" value="KIM73719.1"/>
    <property type="molecule type" value="Genomic_DNA"/>
</dbReference>